<name>D3BDG2_HETP5</name>
<dbReference type="PANTHER" id="PTHR11480:SF98">
    <property type="entry name" value="SAPOSIN B-TYPE DOMAIN-CONTAINING PROTEIN"/>
    <property type="match status" value="1"/>
</dbReference>
<dbReference type="PRINTS" id="PR01797">
    <property type="entry name" value="SAPOSIN"/>
</dbReference>
<keyword evidence="6" id="KW-1185">Reference proteome</keyword>
<dbReference type="GO" id="GO:0005764">
    <property type="term" value="C:lysosome"/>
    <property type="evidence" value="ECO:0007669"/>
    <property type="project" value="InterPro"/>
</dbReference>
<dbReference type="EMBL" id="ADBJ01000029">
    <property type="protein sequence ID" value="EFA80606.1"/>
    <property type="molecule type" value="Genomic_DNA"/>
</dbReference>
<evidence type="ECO:0000256" key="3">
    <source>
        <dbReference type="SAM" id="SignalP"/>
    </source>
</evidence>
<keyword evidence="2" id="KW-0325">Glycoprotein</keyword>
<dbReference type="InterPro" id="IPR008138">
    <property type="entry name" value="SapB_2"/>
</dbReference>
<evidence type="ECO:0000259" key="4">
    <source>
        <dbReference type="PROSITE" id="PS50015"/>
    </source>
</evidence>
<dbReference type="Gene3D" id="1.10.225.10">
    <property type="entry name" value="Saposin-like"/>
    <property type="match status" value="2"/>
</dbReference>
<dbReference type="SMART" id="SM00741">
    <property type="entry name" value="SapB"/>
    <property type="match status" value="2"/>
</dbReference>
<proteinExistence type="predicted"/>
<evidence type="ECO:0000313" key="6">
    <source>
        <dbReference type="Proteomes" id="UP000001396"/>
    </source>
</evidence>
<comment type="caution">
    <text evidence="5">The sequence shown here is derived from an EMBL/GenBank/DDBJ whole genome shotgun (WGS) entry which is preliminary data.</text>
</comment>
<feature type="domain" description="Saposin B-type" evidence="4">
    <location>
        <begin position="42"/>
        <end position="123"/>
    </location>
</feature>
<accession>D3BDG2</accession>
<dbReference type="GO" id="GO:0016020">
    <property type="term" value="C:membrane"/>
    <property type="evidence" value="ECO:0007669"/>
    <property type="project" value="GOC"/>
</dbReference>
<gene>
    <name evidence="5" type="ORF">PPL_06545</name>
</gene>
<dbReference type="GeneID" id="31362027"/>
<dbReference type="SUPFAM" id="SSF47862">
    <property type="entry name" value="Saposin"/>
    <property type="match status" value="2"/>
</dbReference>
<feature type="domain" description="Saposin B-type" evidence="4">
    <location>
        <begin position="149"/>
        <end position="227"/>
    </location>
</feature>
<evidence type="ECO:0000313" key="5">
    <source>
        <dbReference type="EMBL" id="EFA80606.1"/>
    </source>
</evidence>
<feature type="chain" id="PRO_5003041118" description="Saposin B-type domain-containing protein" evidence="3">
    <location>
        <begin position="24"/>
        <end position="227"/>
    </location>
</feature>
<dbReference type="RefSeq" id="XP_020432726.1">
    <property type="nucleotide sequence ID" value="XM_020577399.1"/>
</dbReference>
<dbReference type="InterPro" id="IPR007856">
    <property type="entry name" value="SapB_1"/>
</dbReference>
<evidence type="ECO:0000256" key="2">
    <source>
        <dbReference type="ARBA" id="ARBA00023180"/>
    </source>
</evidence>
<dbReference type="InterPro" id="IPR011001">
    <property type="entry name" value="Saposin-like"/>
</dbReference>
<keyword evidence="1" id="KW-1015">Disulfide bond</keyword>
<feature type="signal peptide" evidence="3">
    <location>
        <begin position="1"/>
        <end position="23"/>
    </location>
</feature>
<evidence type="ECO:0000256" key="1">
    <source>
        <dbReference type="ARBA" id="ARBA00023157"/>
    </source>
</evidence>
<keyword evidence="3" id="KW-0732">Signal</keyword>
<dbReference type="InterPro" id="IPR008139">
    <property type="entry name" value="SaposinB_dom"/>
</dbReference>
<dbReference type="PANTHER" id="PTHR11480">
    <property type="entry name" value="SAPOSIN-RELATED"/>
    <property type="match status" value="1"/>
</dbReference>
<sequence>MFKSSIILSFLILTVLSSSAVSGIQINVQNTNQVESNPEKVGDVQCVLCTYVVVYAEKLIMGNNTAADVINGLDQYCAMLPGTYSQTCHSFVRTYGALIIQNIINFETPSMICKQMMFCAAATTEVSEPQEPAVVQEMLQHHHHHKIEKKLECKACHYIASHAIKYVESGKTDDQIESALDSECNNFEIHAAVKVCKSVVHVAIKDLIRDLKNHVSAEDACKHVHMC</sequence>
<organism evidence="5 6">
    <name type="scientific">Heterostelium pallidum (strain ATCC 26659 / Pp 5 / PN500)</name>
    <name type="common">Cellular slime mold</name>
    <name type="synonym">Polysphondylium pallidum</name>
    <dbReference type="NCBI Taxonomy" id="670386"/>
    <lineage>
        <taxon>Eukaryota</taxon>
        <taxon>Amoebozoa</taxon>
        <taxon>Evosea</taxon>
        <taxon>Eumycetozoa</taxon>
        <taxon>Dictyostelia</taxon>
        <taxon>Acytosteliales</taxon>
        <taxon>Acytosteliaceae</taxon>
        <taxon>Heterostelium</taxon>
    </lineage>
</organism>
<dbReference type="InterPro" id="IPR008373">
    <property type="entry name" value="Saposin"/>
</dbReference>
<reference evidence="5 6" key="1">
    <citation type="journal article" date="2011" name="Genome Res.">
        <title>Phylogeny-wide analysis of social amoeba genomes highlights ancient origins for complex intercellular communication.</title>
        <authorList>
            <person name="Heidel A.J."/>
            <person name="Lawal H.M."/>
            <person name="Felder M."/>
            <person name="Schilde C."/>
            <person name="Helps N.R."/>
            <person name="Tunggal B."/>
            <person name="Rivero F."/>
            <person name="John U."/>
            <person name="Schleicher M."/>
            <person name="Eichinger L."/>
            <person name="Platzer M."/>
            <person name="Noegel A.A."/>
            <person name="Schaap P."/>
            <person name="Gloeckner G."/>
        </authorList>
    </citation>
    <scope>NUCLEOTIDE SEQUENCE [LARGE SCALE GENOMIC DNA]</scope>
    <source>
        <strain evidence="6">ATCC 26659 / Pp 5 / PN500</strain>
    </source>
</reference>
<dbReference type="PROSITE" id="PS50015">
    <property type="entry name" value="SAP_B"/>
    <property type="match status" value="2"/>
</dbReference>
<dbReference type="InParanoid" id="D3BDG2"/>
<dbReference type="GO" id="GO:0006665">
    <property type="term" value="P:sphingolipid metabolic process"/>
    <property type="evidence" value="ECO:0007669"/>
    <property type="project" value="InterPro"/>
</dbReference>
<dbReference type="Proteomes" id="UP000001396">
    <property type="component" value="Unassembled WGS sequence"/>
</dbReference>
<protein>
    <recommendedName>
        <fullName evidence="4">Saposin B-type domain-containing protein</fullName>
    </recommendedName>
</protein>
<dbReference type="Pfam" id="PF05184">
    <property type="entry name" value="SapB_1"/>
    <property type="match status" value="2"/>
</dbReference>
<dbReference type="Pfam" id="PF03489">
    <property type="entry name" value="SapB_2"/>
    <property type="match status" value="2"/>
</dbReference>
<dbReference type="InterPro" id="IPR051428">
    <property type="entry name" value="Sphingo_Act-Surfact_Prot"/>
</dbReference>
<dbReference type="AlphaFoldDB" id="D3BDG2"/>